<proteinExistence type="inferred from homology"/>
<evidence type="ECO:0000256" key="2">
    <source>
        <dbReference type="ARBA" id="ARBA00006991"/>
    </source>
</evidence>
<feature type="domain" description="C2H2-type" evidence="13">
    <location>
        <begin position="42"/>
        <end position="69"/>
    </location>
</feature>
<dbReference type="Pfam" id="PF23611">
    <property type="entry name" value="zf-C2H2_16"/>
    <property type="match status" value="1"/>
</dbReference>
<sequence>MLIPHHSPQAHTFDDGGQAIGEEIMLTYTAAPILVGGKRRLFACTLCTYKATKISNLQRHLRSHTGERPFACTLCPYATARKIHLETHMRTHTGEKPFSCPHCHFCSNDKSNLRRHIKKHQKIKYFCMYCPHQSKSPELLKSHVELLHPVTGDHFQ</sequence>
<dbReference type="AlphaFoldDB" id="A0AAN8XRX4"/>
<keyword evidence="9" id="KW-0804">Transcription</keyword>
<keyword evidence="7" id="KW-0805">Transcription regulation</keyword>
<feature type="domain" description="C2H2-type" evidence="13">
    <location>
        <begin position="70"/>
        <end position="97"/>
    </location>
</feature>
<dbReference type="InterPro" id="IPR056438">
    <property type="entry name" value="Znf-C2H2_CTCF"/>
</dbReference>
<evidence type="ECO:0000256" key="10">
    <source>
        <dbReference type="ARBA" id="ARBA00023242"/>
    </source>
</evidence>
<evidence type="ECO:0000259" key="13">
    <source>
        <dbReference type="PROSITE" id="PS50157"/>
    </source>
</evidence>
<dbReference type="FunFam" id="3.30.160.60:FF:002069">
    <property type="entry name" value="Uncharacterized protein"/>
    <property type="match status" value="1"/>
</dbReference>
<dbReference type="PANTHER" id="PTHR24388">
    <property type="entry name" value="ZINC FINGER PROTEIN"/>
    <property type="match status" value="1"/>
</dbReference>
<dbReference type="GO" id="GO:0008270">
    <property type="term" value="F:zinc ion binding"/>
    <property type="evidence" value="ECO:0007669"/>
    <property type="project" value="UniProtKB-KW"/>
</dbReference>
<keyword evidence="5 12" id="KW-0863">Zinc-finger</keyword>
<protein>
    <recommendedName>
        <fullName evidence="13">C2H2-type domain-containing protein</fullName>
    </recommendedName>
</protein>
<keyword evidence="8" id="KW-0238">DNA-binding</keyword>
<evidence type="ECO:0000256" key="9">
    <source>
        <dbReference type="ARBA" id="ARBA00023163"/>
    </source>
</evidence>
<accession>A0AAN8XRX4</accession>
<evidence type="ECO:0000256" key="4">
    <source>
        <dbReference type="ARBA" id="ARBA00022737"/>
    </source>
</evidence>
<dbReference type="GO" id="GO:0000981">
    <property type="term" value="F:DNA-binding transcription factor activity, RNA polymerase II-specific"/>
    <property type="evidence" value="ECO:0007669"/>
    <property type="project" value="TreeGrafter"/>
</dbReference>
<dbReference type="InterPro" id="IPR050527">
    <property type="entry name" value="Snail/Krueppel_Znf"/>
</dbReference>
<dbReference type="InterPro" id="IPR013087">
    <property type="entry name" value="Znf_C2H2_type"/>
</dbReference>
<dbReference type="PANTHER" id="PTHR24388:SF46">
    <property type="entry name" value="CCCTC-BINDING FACTOR"/>
    <property type="match status" value="1"/>
</dbReference>
<evidence type="ECO:0000256" key="5">
    <source>
        <dbReference type="ARBA" id="ARBA00022771"/>
    </source>
</evidence>
<keyword evidence="10" id="KW-0539">Nucleus</keyword>
<gene>
    <name evidence="14" type="ORF">SK128_005432</name>
</gene>
<evidence type="ECO:0000313" key="15">
    <source>
        <dbReference type="Proteomes" id="UP001381693"/>
    </source>
</evidence>
<keyword evidence="3" id="KW-0479">Metal-binding</keyword>
<dbReference type="Pfam" id="PF00096">
    <property type="entry name" value="zf-C2H2"/>
    <property type="match status" value="2"/>
</dbReference>
<keyword evidence="6" id="KW-0862">Zinc</keyword>
<dbReference type="SUPFAM" id="SSF57667">
    <property type="entry name" value="beta-beta-alpha zinc fingers"/>
    <property type="match status" value="2"/>
</dbReference>
<feature type="domain" description="C2H2-type" evidence="13">
    <location>
        <begin position="98"/>
        <end position="125"/>
    </location>
</feature>
<evidence type="ECO:0000256" key="6">
    <source>
        <dbReference type="ARBA" id="ARBA00022833"/>
    </source>
</evidence>
<dbReference type="SMART" id="SM00355">
    <property type="entry name" value="ZnF_C2H2"/>
    <property type="match status" value="4"/>
</dbReference>
<evidence type="ECO:0000256" key="12">
    <source>
        <dbReference type="PROSITE-ProRule" id="PRU00042"/>
    </source>
</evidence>
<comment type="caution">
    <text evidence="14">The sequence shown here is derived from an EMBL/GenBank/DDBJ whole genome shotgun (WGS) entry which is preliminary data.</text>
</comment>
<dbReference type="GO" id="GO:0000978">
    <property type="term" value="F:RNA polymerase II cis-regulatory region sequence-specific DNA binding"/>
    <property type="evidence" value="ECO:0007669"/>
    <property type="project" value="TreeGrafter"/>
</dbReference>
<evidence type="ECO:0000256" key="1">
    <source>
        <dbReference type="ARBA" id="ARBA00004123"/>
    </source>
</evidence>
<dbReference type="Gene3D" id="3.30.160.60">
    <property type="entry name" value="Classic Zinc Finger"/>
    <property type="match status" value="3"/>
</dbReference>
<evidence type="ECO:0000256" key="3">
    <source>
        <dbReference type="ARBA" id="ARBA00022723"/>
    </source>
</evidence>
<evidence type="ECO:0000256" key="8">
    <source>
        <dbReference type="ARBA" id="ARBA00023125"/>
    </source>
</evidence>
<reference evidence="14 15" key="1">
    <citation type="submission" date="2023-11" db="EMBL/GenBank/DDBJ databases">
        <title>Halocaridina rubra genome assembly.</title>
        <authorList>
            <person name="Smith C."/>
        </authorList>
    </citation>
    <scope>NUCLEOTIDE SEQUENCE [LARGE SCALE GENOMIC DNA]</scope>
    <source>
        <strain evidence="14">EP-1</strain>
        <tissue evidence="14">Whole</tissue>
    </source>
</reference>
<comment type="similarity">
    <text evidence="11">Belongs to the snail C2H2-type zinc-finger protein family.</text>
</comment>
<name>A0AAN8XRX4_HALRR</name>
<comment type="subcellular location">
    <subcellularLocation>
        <location evidence="1">Nucleus</location>
    </subcellularLocation>
</comment>
<dbReference type="InterPro" id="IPR036236">
    <property type="entry name" value="Znf_C2H2_sf"/>
</dbReference>
<dbReference type="PROSITE" id="PS50157">
    <property type="entry name" value="ZINC_FINGER_C2H2_2"/>
    <property type="match status" value="3"/>
</dbReference>
<dbReference type="EMBL" id="JAXCGZ010002021">
    <property type="protein sequence ID" value="KAK7084644.1"/>
    <property type="molecule type" value="Genomic_DNA"/>
</dbReference>
<evidence type="ECO:0000313" key="14">
    <source>
        <dbReference type="EMBL" id="KAK7084644.1"/>
    </source>
</evidence>
<evidence type="ECO:0000256" key="11">
    <source>
        <dbReference type="ARBA" id="ARBA00037948"/>
    </source>
</evidence>
<dbReference type="Proteomes" id="UP001381693">
    <property type="component" value="Unassembled WGS sequence"/>
</dbReference>
<dbReference type="GO" id="GO:0005634">
    <property type="term" value="C:nucleus"/>
    <property type="evidence" value="ECO:0007669"/>
    <property type="project" value="UniProtKB-SubCell"/>
</dbReference>
<comment type="similarity">
    <text evidence="2">Belongs to the krueppel C2H2-type zinc-finger protein family.</text>
</comment>
<dbReference type="FunFam" id="3.30.160.60:FF:001156">
    <property type="entry name" value="Zinc finger protein 407"/>
    <property type="match status" value="1"/>
</dbReference>
<keyword evidence="15" id="KW-1185">Reference proteome</keyword>
<organism evidence="14 15">
    <name type="scientific">Halocaridina rubra</name>
    <name type="common">Hawaiian red shrimp</name>
    <dbReference type="NCBI Taxonomy" id="373956"/>
    <lineage>
        <taxon>Eukaryota</taxon>
        <taxon>Metazoa</taxon>
        <taxon>Ecdysozoa</taxon>
        <taxon>Arthropoda</taxon>
        <taxon>Crustacea</taxon>
        <taxon>Multicrustacea</taxon>
        <taxon>Malacostraca</taxon>
        <taxon>Eumalacostraca</taxon>
        <taxon>Eucarida</taxon>
        <taxon>Decapoda</taxon>
        <taxon>Pleocyemata</taxon>
        <taxon>Caridea</taxon>
        <taxon>Atyoidea</taxon>
        <taxon>Atyidae</taxon>
        <taxon>Halocaridina</taxon>
    </lineage>
</organism>
<evidence type="ECO:0000256" key="7">
    <source>
        <dbReference type="ARBA" id="ARBA00023015"/>
    </source>
</evidence>
<keyword evidence="4" id="KW-0677">Repeat</keyword>